<evidence type="ECO:0000313" key="2">
    <source>
        <dbReference type="EMBL" id="CAG7884139.1"/>
    </source>
</evidence>
<dbReference type="AlphaFoldDB" id="A0A3P6ADK8"/>
<feature type="transmembrane region" description="Helical" evidence="1">
    <location>
        <begin position="14"/>
        <end position="45"/>
    </location>
</feature>
<protein>
    <submittedName>
        <fullName evidence="2">Uncharacterized protein</fullName>
    </submittedName>
</protein>
<evidence type="ECO:0000313" key="3">
    <source>
        <dbReference type="EMBL" id="VDC83250.1"/>
    </source>
</evidence>
<organism evidence="3">
    <name type="scientific">Brassica campestris</name>
    <name type="common">Field mustard</name>
    <dbReference type="NCBI Taxonomy" id="3711"/>
    <lineage>
        <taxon>Eukaryota</taxon>
        <taxon>Viridiplantae</taxon>
        <taxon>Streptophyta</taxon>
        <taxon>Embryophyta</taxon>
        <taxon>Tracheophyta</taxon>
        <taxon>Spermatophyta</taxon>
        <taxon>Magnoliopsida</taxon>
        <taxon>eudicotyledons</taxon>
        <taxon>Gunneridae</taxon>
        <taxon>Pentapetalae</taxon>
        <taxon>rosids</taxon>
        <taxon>malvids</taxon>
        <taxon>Brassicales</taxon>
        <taxon>Brassicaceae</taxon>
        <taxon>Brassiceae</taxon>
        <taxon>Brassica</taxon>
    </lineage>
</organism>
<dbReference type="Gramene" id="A03p54820.2_BraZ1">
    <property type="protein sequence ID" value="A03p54820.2_BraZ1.CDS.1"/>
    <property type="gene ID" value="A03g54820.2_BraZ1"/>
</dbReference>
<name>A0A3P6ADK8_BRACM</name>
<keyword evidence="1" id="KW-0472">Membrane</keyword>
<dbReference type="EMBL" id="LS974619">
    <property type="protein sequence ID" value="CAG7884139.1"/>
    <property type="molecule type" value="Genomic_DNA"/>
</dbReference>
<reference evidence="3" key="1">
    <citation type="submission" date="2018-11" db="EMBL/GenBank/DDBJ databases">
        <authorList>
            <consortium name="Genoscope - CEA"/>
            <person name="William W."/>
        </authorList>
    </citation>
    <scope>NUCLEOTIDE SEQUENCE</scope>
</reference>
<dbReference type="Proteomes" id="UP000694005">
    <property type="component" value="Chromosome A03"/>
</dbReference>
<gene>
    <name evidence="3" type="ORF">BRAA03T14468Z</name>
    <name evidence="2" type="ORF">BRAPAZ1V2_A03P54820.2</name>
</gene>
<keyword evidence="1" id="KW-1133">Transmembrane helix</keyword>
<evidence type="ECO:0000256" key="1">
    <source>
        <dbReference type="SAM" id="Phobius"/>
    </source>
</evidence>
<accession>A0A3P6ADK8</accession>
<proteinExistence type="predicted"/>
<keyword evidence="1" id="KW-0812">Transmembrane</keyword>
<sequence length="75" mass="8624">MAAPPFSFDTRRDYIIWLGTECVGFVFVFSAIYFIIYVGFLGWLIGNEVIHEESRLRDIELGSLEAGETIQFQEV</sequence>
<dbReference type="EMBL" id="LR031572">
    <property type="protein sequence ID" value="VDC83250.1"/>
    <property type="molecule type" value="Genomic_DNA"/>
</dbReference>